<dbReference type="Pfam" id="PF07366">
    <property type="entry name" value="SnoaL"/>
    <property type="match status" value="1"/>
</dbReference>
<organism evidence="1 2">
    <name type="scientific">Ramlibacter ginsenosidimutans</name>
    <dbReference type="NCBI Taxonomy" id="502333"/>
    <lineage>
        <taxon>Bacteria</taxon>
        <taxon>Pseudomonadati</taxon>
        <taxon>Pseudomonadota</taxon>
        <taxon>Betaproteobacteria</taxon>
        <taxon>Burkholderiales</taxon>
        <taxon>Comamonadaceae</taxon>
        <taxon>Ramlibacter</taxon>
    </lineage>
</organism>
<reference evidence="1" key="1">
    <citation type="journal article" date="2012" name="J. Microbiol. Biotechnol.">
        <title>Ramlibacter ginsenosidimutans sp. nov., with ginsenoside-converting activity.</title>
        <authorList>
            <person name="Wang L."/>
            <person name="An D.S."/>
            <person name="Kim S.G."/>
            <person name="Jin F.X."/>
            <person name="Kim S.C."/>
            <person name="Lee S.T."/>
            <person name="Im W.T."/>
        </authorList>
    </citation>
    <scope>NUCLEOTIDE SEQUENCE</scope>
    <source>
        <strain evidence="1">KACC 17527</strain>
    </source>
</reference>
<dbReference type="RefSeq" id="WP_201166117.1">
    <property type="nucleotide sequence ID" value="NZ_JAEPWM010000001.1"/>
</dbReference>
<evidence type="ECO:0000313" key="2">
    <source>
        <dbReference type="Proteomes" id="UP000630528"/>
    </source>
</evidence>
<accession>A0A934TP00</accession>
<gene>
    <name evidence="1" type="ORF">JJB11_01410</name>
</gene>
<proteinExistence type="predicted"/>
<evidence type="ECO:0000313" key="1">
    <source>
        <dbReference type="EMBL" id="MBK6004734.1"/>
    </source>
</evidence>
<sequence length="147" mass="16001">MPSAPADRNRAAARRISFELFAGGQLALLDELTTPDFVNHGQTGGVPDADGRASLANAVARVRGGFPDLRYELLHEVAEGDFVVHHLQAQGTHLGEFAGAAPSGRVAQWREVHIMRFEDARMAEQWGVVDRLAVLQQLGLMPVPRRA</sequence>
<dbReference type="Gene3D" id="3.10.450.50">
    <property type="match status" value="1"/>
</dbReference>
<dbReference type="Proteomes" id="UP000630528">
    <property type="component" value="Unassembled WGS sequence"/>
</dbReference>
<dbReference type="GO" id="GO:0030638">
    <property type="term" value="P:polyketide metabolic process"/>
    <property type="evidence" value="ECO:0007669"/>
    <property type="project" value="InterPro"/>
</dbReference>
<dbReference type="InterPro" id="IPR009959">
    <property type="entry name" value="Cyclase_SnoaL-like"/>
</dbReference>
<dbReference type="InterPro" id="IPR032710">
    <property type="entry name" value="NTF2-like_dom_sf"/>
</dbReference>
<dbReference type="SUPFAM" id="SSF54427">
    <property type="entry name" value="NTF2-like"/>
    <property type="match status" value="1"/>
</dbReference>
<comment type="caution">
    <text evidence="1">The sequence shown here is derived from an EMBL/GenBank/DDBJ whole genome shotgun (WGS) entry which is preliminary data.</text>
</comment>
<name>A0A934TP00_9BURK</name>
<reference evidence="1" key="2">
    <citation type="submission" date="2021-01" db="EMBL/GenBank/DDBJ databases">
        <authorList>
            <person name="Kang M."/>
        </authorList>
    </citation>
    <scope>NUCLEOTIDE SEQUENCE</scope>
    <source>
        <strain evidence="1">KACC 17527</strain>
    </source>
</reference>
<dbReference type="PANTHER" id="PTHR38436:SF1">
    <property type="entry name" value="ESTER CYCLASE"/>
    <property type="match status" value="1"/>
</dbReference>
<keyword evidence="2" id="KW-1185">Reference proteome</keyword>
<dbReference type="AlphaFoldDB" id="A0A934TP00"/>
<dbReference type="EMBL" id="JAEPWM010000001">
    <property type="protein sequence ID" value="MBK6004734.1"/>
    <property type="molecule type" value="Genomic_DNA"/>
</dbReference>
<protein>
    <submittedName>
        <fullName evidence="1">Ester cyclase</fullName>
    </submittedName>
</protein>
<dbReference type="PANTHER" id="PTHR38436">
    <property type="entry name" value="POLYKETIDE CYCLASE SNOAL-LIKE DOMAIN"/>
    <property type="match status" value="1"/>
</dbReference>